<evidence type="ECO:0000313" key="7">
    <source>
        <dbReference type="EMBL" id="MBB3065814.1"/>
    </source>
</evidence>
<name>A0A839SVT8_9PROT</name>
<feature type="transmembrane region" description="Helical" evidence="6">
    <location>
        <begin position="33"/>
        <end position="54"/>
    </location>
</feature>
<dbReference type="EMBL" id="JACHXA010000005">
    <property type="protein sequence ID" value="MBB3065814.1"/>
    <property type="molecule type" value="Genomic_DNA"/>
</dbReference>
<organism evidence="7 8">
    <name type="scientific">Limibacillus halophilus</name>
    <dbReference type="NCBI Taxonomy" id="1579333"/>
    <lineage>
        <taxon>Bacteria</taxon>
        <taxon>Pseudomonadati</taxon>
        <taxon>Pseudomonadota</taxon>
        <taxon>Alphaproteobacteria</taxon>
        <taxon>Rhodospirillales</taxon>
        <taxon>Rhodovibrionaceae</taxon>
        <taxon>Limibacillus</taxon>
    </lineage>
</organism>
<dbReference type="PANTHER" id="PTHR30482:SF17">
    <property type="entry name" value="ABC TRANSPORTER ATP-BINDING PROTEIN"/>
    <property type="match status" value="1"/>
</dbReference>
<keyword evidence="2" id="KW-1003">Cell membrane</keyword>
<evidence type="ECO:0000313" key="8">
    <source>
        <dbReference type="Proteomes" id="UP000581135"/>
    </source>
</evidence>
<gene>
    <name evidence="7" type="ORF">FHR98_002110</name>
</gene>
<dbReference type="Pfam" id="PF02653">
    <property type="entry name" value="BPD_transp_2"/>
    <property type="match status" value="1"/>
</dbReference>
<evidence type="ECO:0000256" key="2">
    <source>
        <dbReference type="ARBA" id="ARBA00022475"/>
    </source>
</evidence>
<accession>A0A839SVT8</accession>
<feature type="transmembrane region" description="Helical" evidence="6">
    <location>
        <begin position="259"/>
        <end position="284"/>
    </location>
</feature>
<dbReference type="InterPro" id="IPR043428">
    <property type="entry name" value="LivM-like"/>
</dbReference>
<dbReference type="GO" id="GO:0005886">
    <property type="term" value="C:plasma membrane"/>
    <property type="evidence" value="ECO:0007669"/>
    <property type="project" value="UniProtKB-SubCell"/>
</dbReference>
<comment type="caution">
    <text evidence="7">The sequence shown here is derived from an EMBL/GenBank/DDBJ whole genome shotgun (WGS) entry which is preliminary data.</text>
</comment>
<keyword evidence="8" id="KW-1185">Reference proteome</keyword>
<evidence type="ECO:0000256" key="5">
    <source>
        <dbReference type="ARBA" id="ARBA00023136"/>
    </source>
</evidence>
<evidence type="ECO:0000256" key="4">
    <source>
        <dbReference type="ARBA" id="ARBA00022989"/>
    </source>
</evidence>
<feature type="transmembrane region" description="Helical" evidence="6">
    <location>
        <begin position="296"/>
        <end position="318"/>
    </location>
</feature>
<dbReference type="PANTHER" id="PTHR30482">
    <property type="entry name" value="HIGH-AFFINITY BRANCHED-CHAIN AMINO ACID TRANSPORT SYSTEM PERMEASE"/>
    <property type="match status" value="1"/>
</dbReference>
<evidence type="ECO:0000256" key="6">
    <source>
        <dbReference type="SAM" id="Phobius"/>
    </source>
</evidence>
<keyword evidence="3 6" id="KW-0812">Transmembrane</keyword>
<evidence type="ECO:0000256" key="1">
    <source>
        <dbReference type="ARBA" id="ARBA00004651"/>
    </source>
</evidence>
<dbReference type="Proteomes" id="UP000581135">
    <property type="component" value="Unassembled WGS sequence"/>
</dbReference>
<proteinExistence type="predicted"/>
<comment type="subcellular location">
    <subcellularLocation>
        <location evidence="1">Cell membrane</location>
        <topology evidence="1">Multi-pass membrane protein</topology>
    </subcellularLocation>
</comment>
<reference evidence="7 8" key="1">
    <citation type="submission" date="2020-08" db="EMBL/GenBank/DDBJ databases">
        <title>Genomic Encyclopedia of Type Strains, Phase III (KMG-III): the genomes of soil and plant-associated and newly described type strains.</title>
        <authorList>
            <person name="Whitman W."/>
        </authorList>
    </citation>
    <scope>NUCLEOTIDE SEQUENCE [LARGE SCALE GENOMIC DNA]</scope>
    <source>
        <strain evidence="7 8">CECT 8803</strain>
    </source>
</reference>
<feature type="transmembrane region" description="Helical" evidence="6">
    <location>
        <begin position="61"/>
        <end position="78"/>
    </location>
</feature>
<feature type="transmembrane region" description="Helical" evidence="6">
    <location>
        <begin position="125"/>
        <end position="145"/>
    </location>
</feature>
<keyword evidence="5 6" id="KW-0472">Membrane</keyword>
<evidence type="ECO:0000256" key="3">
    <source>
        <dbReference type="ARBA" id="ARBA00022692"/>
    </source>
</evidence>
<dbReference type="CDD" id="cd06581">
    <property type="entry name" value="TM_PBP1_LivM_like"/>
    <property type="match status" value="1"/>
</dbReference>
<dbReference type="GO" id="GO:0015658">
    <property type="term" value="F:branched-chain amino acid transmembrane transporter activity"/>
    <property type="evidence" value="ECO:0007669"/>
    <property type="project" value="InterPro"/>
</dbReference>
<sequence>MVDRKYATLLLLFFLVLPFVAEALGYGYVTGIATRILILGIAASSLNFILGFGGMVSFGHAAFLGAGAYIVGILSYHATLGSPISLGFIQWSATEEALIAWPLAMLVSGILALLIGAICLRTSGIYFIMITLAFAQMLFFLFISFRDYGGEDGLSLWSRSTLPALDLTDDRQFYYLTLALTALVVLFLGRVVRSRFGMVLKGARDNEQRMLALGFPVYRYKLVAFTLAGAIGGLSGALMANHTEFISPGLLSWHLSGELLVIVILGGIGSLLGPILGALAYIALEEVLSAWTTHWMIFLGPLLIFIVLFARSGLWGWIGGRESGHD</sequence>
<dbReference type="InterPro" id="IPR001851">
    <property type="entry name" value="ABC_transp_permease"/>
</dbReference>
<feature type="transmembrane region" description="Helical" evidence="6">
    <location>
        <begin position="218"/>
        <end position="239"/>
    </location>
</feature>
<feature type="transmembrane region" description="Helical" evidence="6">
    <location>
        <begin position="173"/>
        <end position="192"/>
    </location>
</feature>
<feature type="transmembrane region" description="Helical" evidence="6">
    <location>
        <begin position="98"/>
        <end position="118"/>
    </location>
</feature>
<protein>
    <submittedName>
        <fullName evidence="7">Branched-chain amino acid transport system permease protein</fullName>
    </submittedName>
</protein>
<dbReference type="RefSeq" id="WP_183416636.1">
    <property type="nucleotide sequence ID" value="NZ_JACHXA010000005.1"/>
</dbReference>
<dbReference type="AlphaFoldDB" id="A0A839SVT8"/>
<keyword evidence="4 6" id="KW-1133">Transmembrane helix</keyword>